<dbReference type="InterPro" id="IPR036388">
    <property type="entry name" value="WH-like_DNA-bd_sf"/>
</dbReference>
<evidence type="ECO:0000256" key="1">
    <source>
        <dbReference type="ARBA" id="ARBA00022598"/>
    </source>
</evidence>
<name>A0A364NIH0_9GAMM</name>
<dbReference type="InterPro" id="IPR030855">
    <property type="entry name" value="Bifunct_BirA"/>
</dbReference>
<dbReference type="Pfam" id="PF03099">
    <property type="entry name" value="BPL_LplA_LipB"/>
    <property type="match status" value="1"/>
</dbReference>
<dbReference type="OrthoDB" id="9807064at2"/>
<dbReference type="InterPro" id="IPR008988">
    <property type="entry name" value="Transcriptional_repressor_C"/>
</dbReference>
<keyword evidence="6" id="KW-0238">DNA-binding</keyword>
<feature type="binding site" evidence="6">
    <location>
        <begin position="130"/>
        <end position="132"/>
    </location>
    <ligand>
        <name>biotin</name>
        <dbReference type="ChEBI" id="CHEBI:57586"/>
    </ligand>
</feature>
<feature type="DNA-binding region" description="H-T-H motif" evidence="6">
    <location>
        <begin position="30"/>
        <end position="49"/>
    </location>
</feature>
<dbReference type="Gene3D" id="3.30.930.10">
    <property type="entry name" value="Bira Bifunctional Protein, Domain 2"/>
    <property type="match status" value="1"/>
</dbReference>
<dbReference type="InterPro" id="IPR004408">
    <property type="entry name" value="Biotin_CoA_COase_ligase"/>
</dbReference>
<dbReference type="GO" id="GO:0005737">
    <property type="term" value="C:cytoplasm"/>
    <property type="evidence" value="ECO:0007669"/>
    <property type="project" value="TreeGrafter"/>
</dbReference>
<comment type="caution">
    <text evidence="8">The sequence shown here is derived from an EMBL/GenBank/DDBJ whole genome shotgun (WGS) entry which is preliminary data.</text>
</comment>
<dbReference type="CDD" id="cd16442">
    <property type="entry name" value="BPL"/>
    <property type="match status" value="1"/>
</dbReference>
<dbReference type="Gene3D" id="1.10.10.10">
    <property type="entry name" value="Winged helix-like DNA-binding domain superfamily/Winged helix DNA-binding domain"/>
    <property type="match status" value="1"/>
</dbReference>
<feature type="binding site" evidence="6">
    <location>
        <position position="197"/>
    </location>
    <ligand>
        <name>biotin</name>
        <dbReference type="ChEBI" id="CHEBI:57586"/>
    </ligand>
</feature>
<accession>A0A364NIH0</accession>
<dbReference type="InterPro" id="IPR036390">
    <property type="entry name" value="WH_DNA-bd_sf"/>
</dbReference>
<dbReference type="NCBIfam" id="TIGR00121">
    <property type="entry name" value="birA_ligase"/>
    <property type="match status" value="1"/>
</dbReference>
<dbReference type="Proteomes" id="UP000250744">
    <property type="component" value="Unassembled WGS sequence"/>
</dbReference>
<keyword evidence="1 6" id="KW-0436">Ligase</keyword>
<dbReference type="PANTHER" id="PTHR12835:SF5">
    <property type="entry name" value="BIOTIN--PROTEIN LIGASE"/>
    <property type="match status" value="1"/>
</dbReference>
<feature type="binding site" evidence="6">
    <location>
        <position position="126"/>
    </location>
    <ligand>
        <name>biotin</name>
        <dbReference type="ChEBI" id="CHEBI:57586"/>
    </ligand>
</feature>
<dbReference type="PANTHER" id="PTHR12835">
    <property type="entry name" value="BIOTIN PROTEIN LIGASE"/>
    <property type="match status" value="1"/>
</dbReference>
<dbReference type="RefSeq" id="WP_112160253.1">
    <property type="nucleotide sequence ID" value="NZ_QKRX01000015.1"/>
</dbReference>
<keyword evidence="6" id="KW-0804">Transcription</keyword>
<dbReference type="HAMAP" id="MF_00978">
    <property type="entry name" value="Bifunct_BirA"/>
    <property type="match status" value="1"/>
</dbReference>
<feature type="binding site" evidence="6">
    <location>
        <begin position="103"/>
        <end position="105"/>
    </location>
    <ligand>
        <name>biotin</name>
        <dbReference type="ChEBI" id="CHEBI:57586"/>
    </ligand>
</feature>
<keyword evidence="6" id="KW-0805">Transcription regulation</keyword>
<proteinExistence type="inferred from homology"/>
<dbReference type="EC" id="6.3.4.15" evidence="6"/>
<keyword evidence="9" id="KW-1185">Reference proteome</keyword>
<keyword evidence="3 6" id="KW-0067">ATP-binding</keyword>
<dbReference type="Pfam" id="PF02237">
    <property type="entry name" value="BPL_C"/>
    <property type="match status" value="1"/>
</dbReference>
<dbReference type="SUPFAM" id="SSF55681">
    <property type="entry name" value="Class II aaRS and biotin synthetases"/>
    <property type="match status" value="1"/>
</dbReference>
<keyword evidence="4 6" id="KW-0092">Biotin</keyword>
<reference evidence="8 9" key="1">
    <citation type="submission" date="2018-06" db="EMBL/GenBank/DDBJ databases">
        <title>Nitrincola tibetense sp. nov., isolated from Lake XuguoCo on Tibetan Plateau.</title>
        <authorList>
            <person name="Xing P."/>
        </authorList>
    </citation>
    <scope>NUCLEOTIDE SEQUENCE [LARGE SCALE GENOMIC DNA]</scope>
    <source>
        <strain evidence="9">xg18</strain>
    </source>
</reference>
<evidence type="ECO:0000256" key="5">
    <source>
        <dbReference type="ARBA" id="ARBA00047846"/>
    </source>
</evidence>
<comment type="function">
    <text evidence="6">Acts both as a biotin--[acetyl-CoA-carboxylase] ligase and a biotin-operon repressor. In the presence of ATP, BirA activates biotin to form the BirA-biotinyl-5'-adenylate (BirA-bio-5'-AMP or holoBirA) complex. HoloBirA can either transfer the biotinyl moiety to the biotin carboxyl carrier protein (BCCP) subunit of acetyl-CoA carboxylase, or bind to the biotin operator site and inhibit transcription of the operon.</text>
</comment>
<dbReference type="Pfam" id="PF08279">
    <property type="entry name" value="HTH_11"/>
    <property type="match status" value="1"/>
</dbReference>
<gene>
    <name evidence="6" type="primary">birA</name>
    <name evidence="8" type="ORF">DN062_15715</name>
</gene>
<sequence length="336" mass="35952">MIAKLTAPSSIGETTLDLLRLLSDGQFHSGSVVAATLGVSRTAIWKQVKLLEAIGLEVFSVRGKGYRIPGGVDLIDGARLEKALHQQALSSIECLQLSVCSGSTNSDAMDAFRHGYHRALCVTEQQTQGRGRRGRTWASPFAANLCFSLAWRFSVGVAALEGLSLVVGMAIRSALAELGLSNVTLKWPNDVLIELKKLAGVLIEVSGDTSIESQVVIGIGVNVAMPAKMASEIDQPWTDLRSQGLVCTRTDLLIMLLKHLLPALSEFEKRGFAHFKQQWNDADAFKGQVVCVKTLSQSWEGVCQGVNDSGALLLKGASGLQALHGGELSVRLAESS</sequence>
<evidence type="ECO:0000256" key="4">
    <source>
        <dbReference type="ARBA" id="ARBA00023267"/>
    </source>
</evidence>
<feature type="domain" description="BPL/LPL catalytic" evidence="7">
    <location>
        <begin position="85"/>
        <end position="268"/>
    </location>
</feature>
<evidence type="ECO:0000256" key="6">
    <source>
        <dbReference type="HAMAP-Rule" id="MF_00978"/>
    </source>
</evidence>
<dbReference type="GO" id="GO:0003677">
    <property type="term" value="F:DNA binding"/>
    <property type="evidence" value="ECO:0007669"/>
    <property type="project" value="UniProtKB-UniRule"/>
</dbReference>
<comment type="catalytic activity">
    <reaction evidence="5 6">
        <text>biotin + L-lysyl-[protein] + ATP = N(6)-biotinyl-L-lysyl-[protein] + AMP + diphosphate + H(+)</text>
        <dbReference type="Rhea" id="RHEA:11756"/>
        <dbReference type="Rhea" id="RHEA-COMP:9752"/>
        <dbReference type="Rhea" id="RHEA-COMP:10505"/>
        <dbReference type="ChEBI" id="CHEBI:15378"/>
        <dbReference type="ChEBI" id="CHEBI:29969"/>
        <dbReference type="ChEBI" id="CHEBI:30616"/>
        <dbReference type="ChEBI" id="CHEBI:33019"/>
        <dbReference type="ChEBI" id="CHEBI:57586"/>
        <dbReference type="ChEBI" id="CHEBI:83144"/>
        <dbReference type="ChEBI" id="CHEBI:456215"/>
        <dbReference type="EC" id="6.3.4.15"/>
    </reaction>
</comment>
<dbReference type="InterPro" id="IPR045864">
    <property type="entry name" value="aa-tRNA-synth_II/BPL/LPL"/>
</dbReference>
<dbReference type="AlphaFoldDB" id="A0A364NIH0"/>
<evidence type="ECO:0000313" key="9">
    <source>
        <dbReference type="Proteomes" id="UP000250744"/>
    </source>
</evidence>
<dbReference type="GO" id="GO:0005524">
    <property type="term" value="F:ATP binding"/>
    <property type="evidence" value="ECO:0007669"/>
    <property type="project" value="UniProtKB-UniRule"/>
</dbReference>
<evidence type="ECO:0000313" key="8">
    <source>
        <dbReference type="EMBL" id="RAU16844.1"/>
    </source>
</evidence>
<dbReference type="InterPro" id="IPR013196">
    <property type="entry name" value="HTH_11"/>
</dbReference>
<dbReference type="EMBL" id="QKRX01000015">
    <property type="protein sequence ID" value="RAU16844.1"/>
    <property type="molecule type" value="Genomic_DNA"/>
</dbReference>
<dbReference type="PROSITE" id="PS51733">
    <property type="entry name" value="BPL_LPL_CATALYTIC"/>
    <property type="match status" value="1"/>
</dbReference>
<dbReference type="SUPFAM" id="SSF50037">
    <property type="entry name" value="C-terminal domain of transcriptional repressors"/>
    <property type="match status" value="1"/>
</dbReference>
<dbReference type="InterPro" id="IPR003142">
    <property type="entry name" value="BPL_C"/>
</dbReference>
<dbReference type="GO" id="GO:0006355">
    <property type="term" value="P:regulation of DNA-templated transcription"/>
    <property type="evidence" value="ECO:0007669"/>
    <property type="project" value="UniProtKB-UniRule"/>
</dbReference>
<evidence type="ECO:0000259" key="7">
    <source>
        <dbReference type="PROSITE" id="PS51733"/>
    </source>
</evidence>
<dbReference type="Gene3D" id="2.30.30.100">
    <property type="match status" value="1"/>
</dbReference>
<evidence type="ECO:0000256" key="2">
    <source>
        <dbReference type="ARBA" id="ARBA00022741"/>
    </source>
</evidence>
<evidence type="ECO:0000256" key="3">
    <source>
        <dbReference type="ARBA" id="ARBA00022840"/>
    </source>
</evidence>
<dbReference type="InterPro" id="IPR004143">
    <property type="entry name" value="BPL_LPL_catalytic"/>
</dbReference>
<dbReference type="NCBIfam" id="NF008847">
    <property type="entry name" value="PRK11886.1-2"/>
    <property type="match status" value="1"/>
</dbReference>
<dbReference type="SUPFAM" id="SSF46785">
    <property type="entry name" value="Winged helix' DNA-binding domain"/>
    <property type="match status" value="1"/>
</dbReference>
<dbReference type="GO" id="GO:0004077">
    <property type="term" value="F:biotin--[biotin carboxyl-carrier protein] ligase activity"/>
    <property type="evidence" value="ECO:0007669"/>
    <property type="project" value="UniProtKB-UniRule"/>
</dbReference>
<protein>
    <recommendedName>
        <fullName evidence="6">Bifunctional ligase/repressor BirA</fullName>
    </recommendedName>
    <alternativeName>
        <fullName evidence="6">Biotin operon repressor</fullName>
    </alternativeName>
    <alternativeName>
        <fullName evidence="6">Biotin--[acetyl-CoA-carboxylase] ligase</fullName>
        <ecNumber evidence="6">6.3.4.15</ecNumber>
    </alternativeName>
    <alternativeName>
        <fullName evidence="6">Biotin--protein ligase</fullName>
    </alternativeName>
    <alternativeName>
        <fullName evidence="6">Biotin-[acetyl-CoA carboxylase] synthetase</fullName>
    </alternativeName>
</protein>
<organism evidence="8 9">
    <name type="scientific">Nitrincola tibetensis</name>
    <dbReference type="NCBI Taxonomy" id="2219697"/>
    <lineage>
        <taxon>Bacteria</taxon>
        <taxon>Pseudomonadati</taxon>
        <taxon>Pseudomonadota</taxon>
        <taxon>Gammaproteobacteria</taxon>
        <taxon>Oceanospirillales</taxon>
        <taxon>Oceanospirillaceae</taxon>
        <taxon>Nitrincola</taxon>
    </lineage>
</organism>
<comment type="similarity">
    <text evidence="6">Belongs to the biotin--protein ligase family.</text>
</comment>
<keyword evidence="2 6" id="KW-0547">Nucleotide-binding</keyword>
<keyword evidence="6" id="KW-0678">Repressor</keyword>